<dbReference type="HAMAP" id="MF_01306_A">
    <property type="entry name" value="Ribosomal_uS4_A"/>
    <property type="match status" value="1"/>
</dbReference>
<dbReference type="GO" id="GO:0006412">
    <property type="term" value="P:translation"/>
    <property type="evidence" value="ECO:0007669"/>
    <property type="project" value="UniProtKB-UniRule"/>
</dbReference>
<evidence type="ECO:0000256" key="5">
    <source>
        <dbReference type="ARBA" id="ARBA00023274"/>
    </source>
</evidence>
<dbReference type="EMBL" id="AP011873">
    <property type="protein sequence ID" value="BAJ48804.1"/>
    <property type="molecule type" value="Genomic_DNA"/>
</dbReference>
<evidence type="ECO:0000256" key="3">
    <source>
        <dbReference type="ARBA" id="ARBA00022884"/>
    </source>
</evidence>
<dbReference type="InterPro" id="IPR018079">
    <property type="entry name" value="Ribosomal_uS4_CS"/>
</dbReference>
<accession>E6N935</accession>
<proteinExistence type="inferred from homology"/>
<dbReference type="EMBL" id="AP011901">
    <property type="protein sequence ID" value="BAJ49742.1"/>
    <property type="molecule type" value="Genomic_DNA"/>
</dbReference>
<dbReference type="NCBIfam" id="NF003139">
    <property type="entry name" value="PRK04051.1"/>
    <property type="match status" value="1"/>
</dbReference>
<reference evidence="10 13" key="2">
    <citation type="journal article" date="2011" name="Nucleic Acids Res.">
        <title>Insights into the evolution of Archaea and eukaryotic protein modifier systems revealed by the genome of a novel archaeal group.</title>
        <authorList>
            <person name="Nunoura T."/>
            <person name="Takaki Y."/>
            <person name="Kakuta J."/>
            <person name="Nishi S."/>
            <person name="Sugahara J."/>
            <person name="Kazama H."/>
            <person name="Chee G."/>
            <person name="Hattori M."/>
            <person name="Kanai A."/>
            <person name="Atomi H."/>
            <person name="Takai K."/>
            <person name="Takami H."/>
        </authorList>
    </citation>
    <scope>NUCLEOTIDE SEQUENCE [LARGE SCALE GENOMIC DNA]</scope>
</reference>
<dbReference type="InterPro" id="IPR001912">
    <property type="entry name" value="Ribosomal_uS4_N"/>
</dbReference>
<dbReference type="PROSITE" id="PS00632">
    <property type="entry name" value="RIBOSOMAL_S4"/>
    <property type="match status" value="1"/>
</dbReference>
<comment type="function">
    <text evidence="6">One of the primary rRNA binding proteins, it binds directly to 16S rRNA where it nucleates assembly of the body of the 30S subunit.</text>
</comment>
<comment type="function">
    <text evidence="6">With S5 and S12 plays an important role in translational accuracy.</text>
</comment>
<evidence type="ECO:0000313" key="13">
    <source>
        <dbReference type="Proteomes" id="UP000008120"/>
    </source>
</evidence>
<dbReference type="SMART" id="SM00363">
    <property type="entry name" value="S4"/>
    <property type="match status" value="1"/>
</dbReference>
<dbReference type="SUPFAM" id="SSF55174">
    <property type="entry name" value="Alpha-L RNA-binding motif"/>
    <property type="match status" value="1"/>
</dbReference>
<dbReference type="PANTHER" id="PTHR11831">
    <property type="entry name" value="30S 40S RIBOSOMAL PROTEIN"/>
    <property type="match status" value="1"/>
</dbReference>
<evidence type="ECO:0000256" key="2">
    <source>
        <dbReference type="ARBA" id="ARBA00022730"/>
    </source>
</evidence>
<dbReference type="InterPro" id="IPR002942">
    <property type="entry name" value="S4_RNA-bd"/>
</dbReference>
<dbReference type="PROSITE" id="PS50889">
    <property type="entry name" value="S4"/>
    <property type="match status" value="1"/>
</dbReference>
<keyword evidence="3 6" id="KW-0694">RNA-binding</keyword>
<dbReference type="GO" id="GO:0015935">
    <property type="term" value="C:small ribosomal subunit"/>
    <property type="evidence" value="ECO:0007669"/>
    <property type="project" value="InterPro"/>
</dbReference>
<dbReference type="NCBIfam" id="TIGR01018">
    <property type="entry name" value="uS4_arch"/>
    <property type="match status" value="1"/>
</dbReference>
<protein>
    <recommendedName>
        <fullName evidence="6">Small ribosomal subunit protein uS4</fullName>
    </recommendedName>
</protein>
<dbReference type="SMART" id="SM01390">
    <property type="entry name" value="Ribosomal_S4"/>
    <property type="match status" value="1"/>
</dbReference>
<comment type="similarity">
    <text evidence="1 6 7">Belongs to the universal ribosomal protein uS4 family.</text>
</comment>
<reference evidence="10 13" key="1">
    <citation type="journal article" date="2005" name="Environ. Microbiol.">
        <title>Genetic and functional properties of uncultivated thermophilic crenarchaeotes from a subsurface gold mine as revealed by analysis of genome fragments.</title>
        <authorList>
            <person name="Nunoura T."/>
            <person name="Hirayama H."/>
            <person name="Takami H."/>
            <person name="Oida H."/>
            <person name="Nishi S."/>
            <person name="Shimamura S."/>
            <person name="Suzuki Y."/>
            <person name="Inagaki F."/>
            <person name="Takai K."/>
            <person name="Nealson K.H."/>
            <person name="Horikoshi K."/>
        </authorList>
    </citation>
    <scope>NUCLEOTIDE SEQUENCE [LARGE SCALE GENOMIC DNA]</scope>
</reference>
<sequence length="170" mass="19888">MRGLLEMGDPKRIRKKYETPRHPWRREILEEELKLMGEYGLRNKREIWRAASQLRKYRALARRLFTAVGEKRIAEESKLIGRLNRLGLLPQGATLDDVLKLTVKDFLERRLQTIVFRTGLARTIFHARQLITHGKVLVGGKKVRAPSYHVKRGEEEEIRLTEPIKVQSQA</sequence>
<dbReference type="EMBL" id="BA000048">
    <property type="protein sequence ID" value="BAJ51460.1"/>
    <property type="molecule type" value="Genomic_DNA"/>
</dbReference>
<dbReference type="CDD" id="cd00165">
    <property type="entry name" value="S4"/>
    <property type="match status" value="1"/>
</dbReference>
<dbReference type="KEGG" id="csu:CSUB_C1609"/>
<evidence type="ECO:0000256" key="7">
    <source>
        <dbReference type="RuleBase" id="RU003699"/>
    </source>
</evidence>
<gene>
    <name evidence="6" type="primary">rps4</name>
    <name evidence="12" type="ORF">CSUB_C1609</name>
    <name evidence="11" type="ORF">HGMM_F06H12C12</name>
    <name evidence="10" type="ORF">HGMM_F21E09C37</name>
</gene>
<evidence type="ECO:0000259" key="8">
    <source>
        <dbReference type="SMART" id="SM00363"/>
    </source>
</evidence>
<dbReference type="InterPro" id="IPR022801">
    <property type="entry name" value="Ribosomal_uS4"/>
</dbReference>
<dbReference type="InterPro" id="IPR036986">
    <property type="entry name" value="S4_RNA-bd_sf"/>
</dbReference>
<evidence type="ECO:0000256" key="6">
    <source>
        <dbReference type="HAMAP-Rule" id="MF_01306"/>
    </source>
</evidence>
<comment type="subunit">
    <text evidence="6">Part of the 30S ribosomal subunit. Contacts protein S5. The interaction surface between S4 and S5 is involved in control of translational fidelity.</text>
</comment>
<organism evidence="10 13">
    <name type="scientific">Caldiarchaeum subterraneum</name>
    <dbReference type="NCBI Taxonomy" id="311458"/>
    <lineage>
        <taxon>Archaea</taxon>
        <taxon>Nitrososphaerota</taxon>
        <taxon>Candidatus Caldarchaeales</taxon>
        <taxon>Candidatus Caldarchaeaceae</taxon>
        <taxon>Candidatus Caldarchaeum</taxon>
    </lineage>
</organism>
<evidence type="ECO:0000256" key="4">
    <source>
        <dbReference type="ARBA" id="ARBA00022980"/>
    </source>
</evidence>
<keyword evidence="5 6" id="KW-0687">Ribonucleoprotein</keyword>
<evidence type="ECO:0000256" key="1">
    <source>
        <dbReference type="ARBA" id="ARBA00007465"/>
    </source>
</evidence>
<dbReference type="Pfam" id="PF01479">
    <property type="entry name" value="S4"/>
    <property type="match status" value="1"/>
</dbReference>
<dbReference type="GO" id="GO:0042274">
    <property type="term" value="P:ribosomal small subunit biogenesis"/>
    <property type="evidence" value="ECO:0007669"/>
    <property type="project" value="TreeGrafter"/>
</dbReference>
<dbReference type="InterPro" id="IPR005710">
    <property type="entry name" value="Ribosomal_uS4_euk/arc"/>
</dbReference>
<feature type="domain" description="Small ribosomal subunit protein uS4 N-terminal" evidence="9">
    <location>
        <begin position="11"/>
        <end position="108"/>
    </location>
</feature>
<keyword evidence="4 6" id="KW-0689">Ribosomal protein</keyword>
<dbReference type="GO" id="GO:0019843">
    <property type="term" value="F:rRNA binding"/>
    <property type="evidence" value="ECO:0007669"/>
    <property type="project" value="UniProtKB-UniRule"/>
</dbReference>
<dbReference type="STRING" id="311458.CSUB_C1609"/>
<evidence type="ECO:0000313" key="10">
    <source>
        <dbReference type="EMBL" id="BAJ48804.1"/>
    </source>
</evidence>
<evidence type="ECO:0000313" key="11">
    <source>
        <dbReference type="EMBL" id="BAJ49742.1"/>
    </source>
</evidence>
<dbReference type="InterPro" id="IPR022802">
    <property type="entry name" value="Ribosomal_uS4_arc"/>
</dbReference>
<evidence type="ECO:0000259" key="9">
    <source>
        <dbReference type="SMART" id="SM01390"/>
    </source>
</evidence>
<name>E6N935_CALS0</name>
<dbReference type="Pfam" id="PF00163">
    <property type="entry name" value="Ribosomal_S4"/>
    <property type="match status" value="1"/>
</dbReference>
<evidence type="ECO:0000313" key="12">
    <source>
        <dbReference type="EMBL" id="BAJ51460.1"/>
    </source>
</evidence>
<dbReference type="GO" id="GO:0003735">
    <property type="term" value="F:structural constituent of ribosome"/>
    <property type="evidence" value="ECO:0007669"/>
    <property type="project" value="InterPro"/>
</dbReference>
<feature type="domain" description="RNA-binding S4" evidence="8">
    <location>
        <begin position="109"/>
        <end position="169"/>
    </location>
</feature>
<keyword evidence="2 6" id="KW-0699">rRNA-binding</keyword>
<dbReference type="AlphaFoldDB" id="E6N935"/>
<dbReference type="Proteomes" id="UP000008120">
    <property type="component" value="Chromosome"/>
</dbReference>
<dbReference type="PANTHER" id="PTHR11831:SF5">
    <property type="entry name" value="40S RIBOSOMAL PROTEIN S9"/>
    <property type="match status" value="1"/>
</dbReference>
<dbReference type="Gene3D" id="3.10.290.10">
    <property type="entry name" value="RNA-binding S4 domain"/>
    <property type="match status" value="1"/>
</dbReference>